<proteinExistence type="inferred from homology"/>
<evidence type="ECO:0000256" key="3">
    <source>
        <dbReference type="ARBA" id="ARBA00012242"/>
    </source>
</evidence>
<dbReference type="GO" id="GO:0016705">
    <property type="term" value="F:oxidoreductase activity, acting on paired donors, with incorporation or reduction of molecular oxygen"/>
    <property type="evidence" value="ECO:0007669"/>
    <property type="project" value="InterPro"/>
</dbReference>
<dbReference type="AlphaFoldDB" id="A0A7S0ZKN2"/>
<reference evidence="7" key="1">
    <citation type="submission" date="2021-01" db="EMBL/GenBank/DDBJ databases">
        <authorList>
            <person name="Corre E."/>
            <person name="Pelletier E."/>
            <person name="Niang G."/>
            <person name="Scheremetjew M."/>
            <person name="Finn R."/>
            <person name="Kale V."/>
            <person name="Holt S."/>
            <person name="Cochrane G."/>
            <person name="Meng A."/>
            <person name="Brown T."/>
            <person name="Cohen L."/>
        </authorList>
    </citation>
    <scope>NUCLEOTIDE SEQUENCE</scope>
    <source>
        <strain evidence="7">CCMP3278</strain>
    </source>
</reference>
<evidence type="ECO:0000256" key="4">
    <source>
        <dbReference type="ARBA" id="ARBA00022746"/>
    </source>
</evidence>
<dbReference type="EMBL" id="HBFP01012820">
    <property type="protein sequence ID" value="CAD8824857.1"/>
    <property type="molecule type" value="Transcribed_RNA"/>
</dbReference>
<dbReference type="Gene3D" id="3.50.50.60">
    <property type="entry name" value="FAD/NAD(P)-binding domain"/>
    <property type="match status" value="1"/>
</dbReference>
<dbReference type="InterPro" id="IPR036188">
    <property type="entry name" value="FAD/NAD-bd_sf"/>
</dbReference>
<dbReference type="EC" id="5.5.1.19" evidence="3"/>
<comment type="pathway">
    <text evidence="6">Carotenoid biosynthesis; beta-zeacarotene biosynthesis.</text>
</comment>
<protein>
    <recommendedName>
        <fullName evidence="3">lycopene beta-cyclase</fullName>
        <ecNumber evidence="3">5.5.1.19</ecNumber>
    </recommendedName>
</protein>
<keyword evidence="4" id="KW-0125">Carotenoid biosynthesis</keyword>
<comment type="similarity">
    <text evidence="2">Belongs to the lycopene cyclase family.</text>
</comment>
<organism evidence="7">
    <name type="scientific">Timspurckia oligopyrenoides</name>
    <dbReference type="NCBI Taxonomy" id="708627"/>
    <lineage>
        <taxon>Eukaryota</taxon>
        <taxon>Rhodophyta</taxon>
        <taxon>Bangiophyceae</taxon>
        <taxon>Porphyridiales</taxon>
        <taxon>Porphyridiaceae</taxon>
        <taxon>Timspurckia</taxon>
    </lineage>
</organism>
<evidence type="ECO:0000256" key="2">
    <source>
        <dbReference type="ARBA" id="ARBA00006599"/>
    </source>
</evidence>
<dbReference type="GO" id="GO:0016860">
    <property type="term" value="F:intramolecular oxidoreductase activity"/>
    <property type="evidence" value="ECO:0007669"/>
    <property type="project" value="UniProtKB-ARBA"/>
</dbReference>
<dbReference type="PANTHER" id="PTHR39757">
    <property type="match status" value="1"/>
</dbReference>
<evidence type="ECO:0000256" key="6">
    <source>
        <dbReference type="ARBA" id="ARBA00037906"/>
    </source>
</evidence>
<evidence type="ECO:0000256" key="5">
    <source>
        <dbReference type="ARBA" id="ARBA00023027"/>
    </source>
</evidence>
<dbReference type="InterPro" id="IPR010108">
    <property type="entry name" value="Lycopene_cyclase_b/e"/>
</dbReference>
<evidence type="ECO:0000313" key="7">
    <source>
        <dbReference type="EMBL" id="CAD8824857.1"/>
    </source>
</evidence>
<dbReference type="GO" id="GO:0016117">
    <property type="term" value="P:carotenoid biosynthetic process"/>
    <property type="evidence" value="ECO:0007669"/>
    <property type="project" value="UniProtKB-KW"/>
</dbReference>
<dbReference type="NCBIfam" id="TIGR01790">
    <property type="entry name" value="carotene-cycl"/>
    <property type="match status" value="1"/>
</dbReference>
<dbReference type="Pfam" id="PF05834">
    <property type="entry name" value="Lycopene_cycl"/>
    <property type="match status" value="1"/>
</dbReference>
<comment type="pathway">
    <text evidence="1">Carotenoid biosynthesis; beta-carotene biosynthesis.</text>
</comment>
<accession>A0A7S0ZKN2</accession>
<name>A0A7S0ZKN2_9RHOD</name>
<sequence length="538" mass="61163">MDLYRSKELNCGFVCGDVSCLFLNSIHDKPRKQWISIQQEMTSSKYLNKKAPQLNFAFKYTQKKFKRGDSLFMTVSPTSPKTHQLVDFRGNSINENGLFDVIIIGSGPAGSSLGAELSKQNASLSVLIIDPVLDRRWPANYGVWMHEFEKTGYSKDVAIEWPKTSVFMKDGNEKLCFDLTYARIDRDRLKKSLFEDCSSAGYQFLQASVDFIDESDVNKTSVNIKTNDGTHHHLSSRLVIDATGHNLKFAKFQTEHEPGYQAAYGIECEVSEHNFPLDEMVLMDYRSEHMKGSASEIEEAENTPLFLYVMPLSPTRIFLEETSLIASPAVSFEYLKKQLYKRLHYMNVQVKNVEEEEFCLIPMGGSMPRLDQRIVAFGGAAGFVHPSTGYSVTRTMNQARLTAPFISKTLQDHGAGPVDELSTKIWNHIWSPTRIRQRDFLVFGGDVLQKLKLSPLREFFCAFFALDVKLWSEFLAFGLLQPQERLVYGLQVFFNTSNRVRKELVSNAIFNGGPDFFFSVLPLGFNAAEVESEQKSKW</sequence>
<evidence type="ECO:0000256" key="1">
    <source>
        <dbReference type="ARBA" id="ARBA00005089"/>
    </source>
</evidence>
<keyword evidence="5" id="KW-0520">NAD</keyword>
<gene>
    <name evidence="7" type="ORF">TOLI1172_LOCUS9256</name>
</gene>
<dbReference type="PRINTS" id="PR00420">
    <property type="entry name" value="RNGMNOXGNASE"/>
</dbReference>
<dbReference type="PANTHER" id="PTHR39757:SF5">
    <property type="entry name" value="OS02G0190600 PROTEIN"/>
    <property type="match status" value="1"/>
</dbReference>
<dbReference type="SUPFAM" id="SSF51905">
    <property type="entry name" value="FAD/NAD(P)-binding domain"/>
    <property type="match status" value="1"/>
</dbReference>